<name>A0ACC1SYD0_9HYPO</name>
<organism evidence="1 2">
    <name type="scientific">Fusarium decemcellulare</name>
    <dbReference type="NCBI Taxonomy" id="57161"/>
    <lineage>
        <taxon>Eukaryota</taxon>
        <taxon>Fungi</taxon>
        <taxon>Dikarya</taxon>
        <taxon>Ascomycota</taxon>
        <taxon>Pezizomycotina</taxon>
        <taxon>Sordariomycetes</taxon>
        <taxon>Hypocreomycetidae</taxon>
        <taxon>Hypocreales</taxon>
        <taxon>Nectriaceae</taxon>
        <taxon>Fusarium</taxon>
        <taxon>Fusarium decemcellulare species complex</taxon>
    </lineage>
</organism>
<accession>A0ACC1SYD0</accession>
<reference evidence="1" key="1">
    <citation type="submission" date="2022-08" db="EMBL/GenBank/DDBJ databases">
        <title>Genome Sequence of Fusarium decemcellulare.</title>
        <authorList>
            <person name="Buettner E."/>
        </authorList>
    </citation>
    <scope>NUCLEOTIDE SEQUENCE</scope>
    <source>
        <strain evidence="1">Babe19</strain>
    </source>
</reference>
<dbReference type="Proteomes" id="UP001148629">
    <property type="component" value="Unassembled WGS sequence"/>
</dbReference>
<dbReference type="EMBL" id="JANRMS010000038">
    <property type="protein sequence ID" value="KAJ3548804.1"/>
    <property type="molecule type" value="Genomic_DNA"/>
</dbReference>
<evidence type="ECO:0000313" key="2">
    <source>
        <dbReference type="Proteomes" id="UP001148629"/>
    </source>
</evidence>
<evidence type="ECO:0000313" key="1">
    <source>
        <dbReference type="EMBL" id="KAJ3548804.1"/>
    </source>
</evidence>
<protein>
    <submittedName>
        <fullName evidence="1">Uncharacterized protein</fullName>
    </submittedName>
</protein>
<sequence>MGSASKLKACHACTSGKRRCDKAQPVCGRCDDKDIECRYPPAKRRRVQAPEPAPRPEATHQDLLNLATTFTFSDASNDLVDMNEWTRSLINWGSLSNDPAPQLPNLEPIQPQNQDPLLSTLQTNSSSPDSQELAPSCQSTSTSTLSVKGTTFFLTPESWKIRHLGVSVPGFSSNVCMNYVRGVHAWFTEWVTSCHSPFIHYQLYADTGFPPSIRDAFAAITLHNTKTPENEEVIDEMLEAKISSLVKSYPDSSPDSVMPSHLDTREHLARSQALFIHLVLALYSPSIGARANAEQHIQTLLIWVKQLWDAAVRDPDLQCPRADGHCGAVSSVSAAAAAAADALFDGDPLPRLWRSWVLSESIRRIWLLTTSTIGLYLTMRQRWAECQGGIMFTTRKALWAANSASSWAEACRNADPLFMCSLDGDDLFRGVEAAEVDEMARHLFTIMWGAERVESWISRTARSEGPVRLWY</sequence>
<proteinExistence type="predicted"/>
<keyword evidence="2" id="KW-1185">Reference proteome</keyword>
<gene>
    <name evidence="1" type="ORF">NM208_g815</name>
</gene>
<comment type="caution">
    <text evidence="1">The sequence shown here is derived from an EMBL/GenBank/DDBJ whole genome shotgun (WGS) entry which is preliminary data.</text>
</comment>